<dbReference type="SUPFAM" id="SSF56176">
    <property type="entry name" value="FAD-binding/transporter-associated domain-like"/>
    <property type="match status" value="1"/>
</dbReference>
<feature type="domain" description="FAD-binding PCMH-type" evidence="21">
    <location>
        <begin position="17"/>
        <end position="184"/>
    </location>
</feature>
<dbReference type="InterPro" id="IPR016167">
    <property type="entry name" value="FAD-bd_PCMH_sub1"/>
</dbReference>
<evidence type="ECO:0000256" key="14">
    <source>
        <dbReference type="ARBA" id="ARBA00022984"/>
    </source>
</evidence>
<evidence type="ECO:0000256" key="19">
    <source>
        <dbReference type="ARBA" id="ARBA00048914"/>
    </source>
</evidence>
<keyword evidence="14 20" id="KW-0573">Peptidoglycan synthesis</keyword>
<dbReference type="HAMAP" id="MF_00037">
    <property type="entry name" value="MurB"/>
    <property type="match status" value="1"/>
</dbReference>
<dbReference type="NCBIfam" id="NF000755">
    <property type="entry name" value="PRK00046.1"/>
    <property type="match status" value="1"/>
</dbReference>
<dbReference type="RefSeq" id="WP_044836399.1">
    <property type="nucleotide sequence ID" value="NZ_CP059735.1"/>
</dbReference>
<evidence type="ECO:0000256" key="2">
    <source>
        <dbReference type="ARBA" id="ARBA00003921"/>
    </source>
</evidence>
<keyword evidence="16 20" id="KW-0131">Cell cycle</keyword>
<dbReference type="InterPro" id="IPR006094">
    <property type="entry name" value="Oxid_FAD_bind_N"/>
</dbReference>
<dbReference type="PANTHER" id="PTHR21071">
    <property type="entry name" value="UDP-N-ACETYLENOLPYRUVOYLGLUCOSAMINE REDUCTASE"/>
    <property type="match status" value="1"/>
</dbReference>
<evidence type="ECO:0000256" key="9">
    <source>
        <dbReference type="ARBA" id="ARBA00022618"/>
    </source>
</evidence>
<comment type="catalytic activity">
    <reaction evidence="19 20">
        <text>UDP-N-acetyl-alpha-D-muramate + NADP(+) = UDP-N-acetyl-3-O-(1-carboxyvinyl)-alpha-D-glucosamine + NADPH + H(+)</text>
        <dbReference type="Rhea" id="RHEA:12248"/>
        <dbReference type="ChEBI" id="CHEBI:15378"/>
        <dbReference type="ChEBI" id="CHEBI:57783"/>
        <dbReference type="ChEBI" id="CHEBI:58349"/>
        <dbReference type="ChEBI" id="CHEBI:68483"/>
        <dbReference type="ChEBI" id="CHEBI:70757"/>
        <dbReference type="EC" id="1.3.1.98"/>
    </reaction>
</comment>
<evidence type="ECO:0000256" key="7">
    <source>
        <dbReference type="ARBA" id="ARBA00015188"/>
    </source>
</evidence>
<dbReference type="Pfam" id="PF01565">
    <property type="entry name" value="FAD_binding_4"/>
    <property type="match status" value="1"/>
</dbReference>
<feature type="active site" evidence="20">
    <location>
        <position position="160"/>
    </location>
</feature>
<dbReference type="Gene3D" id="3.30.465.10">
    <property type="match status" value="1"/>
</dbReference>
<sequence>MKSASQFQLKQSNSFNVASITPSLYQPASYADLDDLAEVLNQPFYILGEGSNTLFVEDETPVIIRPGFKGVDIEETCDGYRVRVGAAENWHQLVIRCVEQGIYGLENLALIPGSVGAAPVQNIGAYGVEFADYCQEVEWFEFSSKSVKTLSRQDCQFGYRDSVFKGALYNQGLIISVTLIFPKNWQAKLSYHGLDVLPEDVSALDVMKQVIAIRESKLPDPKVLPNAGSFFKNPVVSPEQHRLLAQEYHDMPSYPQADKSVKLAAGWLIEQAGLKGFMLNGAAVHDKQALVLVNKGCASGKGISSLAKHVQTCVLDKFGIKLQPEVRLIAARGEVELDEFEQ</sequence>
<dbReference type="InterPro" id="IPR016169">
    <property type="entry name" value="FAD-bd_PCMH_sub2"/>
</dbReference>
<reference evidence="22 23" key="1">
    <citation type="journal article" date="2015" name="Genome Announc.">
        <title>Draft Genome Sequences of Marine Isolates of Thalassomonas viridans and Thalassomonas actiniarum.</title>
        <authorList>
            <person name="Olonade I."/>
            <person name="van Zyl L.J."/>
            <person name="Trindade M."/>
        </authorList>
    </citation>
    <scope>NUCLEOTIDE SEQUENCE [LARGE SCALE GENOMIC DNA]</scope>
    <source>
        <strain evidence="22 23">A5K-106</strain>
    </source>
</reference>
<dbReference type="InterPro" id="IPR003170">
    <property type="entry name" value="MurB"/>
</dbReference>
<evidence type="ECO:0000256" key="5">
    <source>
        <dbReference type="ARBA" id="ARBA00010485"/>
    </source>
</evidence>
<comment type="cofactor">
    <cofactor evidence="1 20">
        <name>FAD</name>
        <dbReference type="ChEBI" id="CHEBI:57692"/>
    </cofactor>
</comment>
<evidence type="ECO:0000256" key="4">
    <source>
        <dbReference type="ARBA" id="ARBA00004752"/>
    </source>
</evidence>
<dbReference type="Proteomes" id="UP000032568">
    <property type="component" value="Chromosome"/>
</dbReference>
<evidence type="ECO:0000313" key="22">
    <source>
        <dbReference type="EMBL" id="WDD98778.1"/>
    </source>
</evidence>
<evidence type="ECO:0000256" key="17">
    <source>
        <dbReference type="ARBA" id="ARBA00023316"/>
    </source>
</evidence>
<keyword evidence="13 20" id="KW-0133">Cell shape</keyword>
<dbReference type="Pfam" id="PF02873">
    <property type="entry name" value="MurB_C"/>
    <property type="match status" value="1"/>
</dbReference>
<evidence type="ECO:0000256" key="18">
    <source>
        <dbReference type="ARBA" id="ARBA00031026"/>
    </source>
</evidence>
<evidence type="ECO:0000256" key="10">
    <source>
        <dbReference type="ARBA" id="ARBA00022630"/>
    </source>
</evidence>
<dbReference type="GO" id="GO:0071949">
    <property type="term" value="F:FAD binding"/>
    <property type="evidence" value="ECO:0007669"/>
    <property type="project" value="InterPro"/>
</dbReference>
<dbReference type="PANTHER" id="PTHR21071:SF4">
    <property type="entry name" value="UDP-N-ACETYLENOLPYRUVOYLGLUCOSAMINE REDUCTASE"/>
    <property type="match status" value="1"/>
</dbReference>
<feature type="active site" description="Proton donor" evidence="20">
    <location>
        <position position="229"/>
    </location>
</feature>
<protein>
    <recommendedName>
        <fullName evidence="7 20">UDP-N-acetylenolpyruvoylglucosamine reductase</fullName>
        <ecNumber evidence="6 20">1.3.1.98</ecNumber>
    </recommendedName>
    <alternativeName>
        <fullName evidence="18 20">UDP-N-acetylmuramate dehydrogenase</fullName>
    </alternativeName>
</protein>
<organism evidence="22 23">
    <name type="scientific">Thalassomonas actiniarum</name>
    <dbReference type="NCBI Taxonomy" id="485447"/>
    <lineage>
        <taxon>Bacteria</taxon>
        <taxon>Pseudomonadati</taxon>
        <taxon>Pseudomonadota</taxon>
        <taxon>Gammaproteobacteria</taxon>
        <taxon>Alteromonadales</taxon>
        <taxon>Colwelliaceae</taxon>
        <taxon>Thalassomonas</taxon>
    </lineage>
</organism>
<keyword evidence="17 20" id="KW-0961">Cell wall biogenesis/degradation</keyword>
<keyword evidence="8 20" id="KW-0963">Cytoplasm</keyword>
<dbReference type="GO" id="GO:0071555">
    <property type="term" value="P:cell wall organization"/>
    <property type="evidence" value="ECO:0007669"/>
    <property type="project" value="UniProtKB-KW"/>
</dbReference>
<evidence type="ECO:0000256" key="6">
    <source>
        <dbReference type="ARBA" id="ARBA00012518"/>
    </source>
</evidence>
<dbReference type="GO" id="GO:0008762">
    <property type="term" value="F:UDP-N-acetylmuramate dehydrogenase activity"/>
    <property type="evidence" value="ECO:0007669"/>
    <property type="project" value="UniProtKB-UniRule"/>
</dbReference>
<evidence type="ECO:0000256" key="11">
    <source>
        <dbReference type="ARBA" id="ARBA00022827"/>
    </source>
</evidence>
<proteinExistence type="inferred from homology"/>
<evidence type="ECO:0000256" key="12">
    <source>
        <dbReference type="ARBA" id="ARBA00022857"/>
    </source>
</evidence>
<keyword evidence="23" id="KW-1185">Reference proteome</keyword>
<dbReference type="InterPro" id="IPR036318">
    <property type="entry name" value="FAD-bd_PCMH-like_sf"/>
</dbReference>
<gene>
    <name evidence="20 22" type="primary">murB</name>
    <name evidence="22" type="ORF">SG35_026700</name>
</gene>
<evidence type="ECO:0000256" key="1">
    <source>
        <dbReference type="ARBA" id="ARBA00001974"/>
    </source>
</evidence>
<evidence type="ECO:0000256" key="15">
    <source>
        <dbReference type="ARBA" id="ARBA00023002"/>
    </source>
</evidence>
<evidence type="ECO:0000256" key="8">
    <source>
        <dbReference type="ARBA" id="ARBA00022490"/>
    </source>
</evidence>
<dbReference type="SUPFAM" id="SSF56194">
    <property type="entry name" value="Uridine diphospho-N-Acetylenolpyruvylglucosamine reductase, MurB, C-terminal domain"/>
    <property type="match status" value="1"/>
</dbReference>
<dbReference type="EMBL" id="CP059735">
    <property type="protein sequence ID" value="WDD98778.1"/>
    <property type="molecule type" value="Genomic_DNA"/>
</dbReference>
<keyword evidence="9 20" id="KW-0132">Cell division</keyword>
<dbReference type="InterPro" id="IPR016166">
    <property type="entry name" value="FAD-bd_PCMH"/>
</dbReference>
<feature type="active site" evidence="20">
    <location>
        <position position="325"/>
    </location>
</feature>
<comment type="function">
    <text evidence="2 20">Cell wall formation.</text>
</comment>
<keyword evidence="12 20" id="KW-0521">NADP</keyword>
<evidence type="ECO:0000259" key="21">
    <source>
        <dbReference type="PROSITE" id="PS51387"/>
    </source>
</evidence>
<keyword evidence="15 20" id="KW-0560">Oxidoreductase</keyword>
<dbReference type="EC" id="1.3.1.98" evidence="6 20"/>
<comment type="subcellular location">
    <subcellularLocation>
        <location evidence="3 20">Cytoplasm</location>
    </subcellularLocation>
</comment>
<dbReference type="GO" id="GO:0008360">
    <property type="term" value="P:regulation of cell shape"/>
    <property type="evidence" value="ECO:0007669"/>
    <property type="project" value="UniProtKB-KW"/>
</dbReference>
<evidence type="ECO:0000256" key="3">
    <source>
        <dbReference type="ARBA" id="ARBA00004496"/>
    </source>
</evidence>
<keyword evidence="10 20" id="KW-0285">Flavoprotein</keyword>
<dbReference type="Gene3D" id="3.90.78.10">
    <property type="entry name" value="UDP-N-acetylenolpyruvoylglucosamine reductase, C-terminal domain"/>
    <property type="match status" value="1"/>
</dbReference>
<dbReference type="GO" id="GO:0009252">
    <property type="term" value="P:peptidoglycan biosynthetic process"/>
    <property type="evidence" value="ECO:0007669"/>
    <property type="project" value="UniProtKB-UniRule"/>
</dbReference>
<evidence type="ECO:0000256" key="13">
    <source>
        <dbReference type="ARBA" id="ARBA00022960"/>
    </source>
</evidence>
<evidence type="ECO:0000313" key="23">
    <source>
        <dbReference type="Proteomes" id="UP000032568"/>
    </source>
</evidence>
<name>A0AAE9YR65_9GAMM</name>
<accession>A0AAE9YR65</accession>
<dbReference type="AlphaFoldDB" id="A0AAE9YR65"/>
<keyword evidence="11 20" id="KW-0274">FAD</keyword>
<dbReference type="InterPro" id="IPR036635">
    <property type="entry name" value="MurB_C_sf"/>
</dbReference>
<dbReference type="KEGG" id="tact:SG35_026700"/>
<reference evidence="22 23" key="2">
    <citation type="journal article" date="2022" name="Mar. Drugs">
        <title>Bioassay-Guided Fractionation Leads to the Detection of Cholic Acid Generated by the Rare Thalassomonas sp.</title>
        <authorList>
            <person name="Pheiffer F."/>
            <person name="Schneider Y.K."/>
            <person name="Hansen E.H."/>
            <person name="Andersen J.H."/>
            <person name="Isaksson J."/>
            <person name="Busche T."/>
            <person name="R C."/>
            <person name="Kalinowski J."/>
            <person name="Zyl L.V."/>
            <person name="Trindade M."/>
        </authorList>
    </citation>
    <scope>NUCLEOTIDE SEQUENCE [LARGE SCALE GENOMIC DNA]</scope>
    <source>
        <strain evidence="22 23">A5K-106</strain>
    </source>
</reference>
<dbReference type="GO" id="GO:0005829">
    <property type="term" value="C:cytosol"/>
    <property type="evidence" value="ECO:0007669"/>
    <property type="project" value="TreeGrafter"/>
</dbReference>
<dbReference type="PROSITE" id="PS51387">
    <property type="entry name" value="FAD_PCMH"/>
    <property type="match status" value="1"/>
</dbReference>
<evidence type="ECO:0000256" key="20">
    <source>
        <dbReference type="HAMAP-Rule" id="MF_00037"/>
    </source>
</evidence>
<dbReference type="NCBIfam" id="TIGR00179">
    <property type="entry name" value="murB"/>
    <property type="match status" value="1"/>
</dbReference>
<dbReference type="GO" id="GO:0051301">
    <property type="term" value="P:cell division"/>
    <property type="evidence" value="ECO:0007669"/>
    <property type="project" value="UniProtKB-KW"/>
</dbReference>
<dbReference type="InterPro" id="IPR011601">
    <property type="entry name" value="MurB_C"/>
</dbReference>
<comment type="similarity">
    <text evidence="5 20">Belongs to the MurB family.</text>
</comment>
<dbReference type="Gene3D" id="3.30.43.10">
    <property type="entry name" value="Uridine Diphospho-n-acetylenolpyruvylglucosamine Reductase, domain 2"/>
    <property type="match status" value="1"/>
</dbReference>
<evidence type="ECO:0000256" key="16">
    <source>
        <dbReference type="ARBA" id="ARBA00023306"/>
    </source>
</evidence>
<comment type="pathway">
    <text evidence="4 20">Cell wall biogenesis; peptidoglycan biosynthesis.</text>
</comment>